<keyword evidence="4" id="KW-1185">Reference proteome</keyword>
<reference evidence="4" key="1">
    <citation type="journal article" date="2008" name="Nat. Genet.">
        <title>The Pristionchus pacificus genome provides a unique perspective on nematode lifestyle and parasitism.</title>
        <authorList>
            <person name="Dieterich C."/>
            <person name="Clifton S.W."/>
            <person name="Schuster L.N."/>
            <person name="Chinwalla A."/>
            <person name="Delehaunty K."/>
            <person name="Dinkelacker I."/>
            <person name="Fulton L."/>
            <person name="Fulton R."/>
            <person name="Godfrey J."/>
            <person name="Minx P."/>
            <person name="Mitreva M."/>
            <person name="Roeseler W."/>
            <person name="Tian H."/>
            <person name="Witte H."/>
            <person name="Yang S.P."/>
            <person name="Wilson R.K."/>
            <person name="Sommer R.J."/>
        </authorList>
    </citation>
    <scope>NUCLEOTIDE SEQUENCE [LARGE SCALE GENOMIC DNA]</scope>
    <source>
        <strain evidence="4">PS312</strain>
    </source>
</reference>
<evidence type="ECO:0000256" key="2">
    <source>
        <dbReference type="SAM" id="SignalP"/>
    </source>
</evidence>
<organism evidence="3 4">
    <name type="scientific">Pristionchus pacificus</name>
    <name type="common">Parasitic nematode worm</name>
    <dbReference type="NCBI Taxonomy" id="54126"/>
    <lineage>
        <taxon>Eukaryota</taxon>
        <taxon>Metazoa</taxon>
        <taxon>Ecdysozoa</taxon>
        <taxon>Nematoda</taxon>
        <taxon>Chromadorea</taxon>
        <taxon>Rhabditida</taxon>
        <taxon>Rhabditina</taxon>
        <taxon>Diplogasteromorpha</taxon>
        <taxon>Diplogasteroidea</taxon>
        <taxon>Neodiplogasteridae</taxon>
        <taxon>Pristionchus</taxon>
    </lineage>
</organism>
<evidence type="ECO:0000256" key="1">
    <source>
        <dbReference type="SAM" id="MobiDB-lite"/>
    </source>
</evidence>
<gene>
    <name evidence="3" type="primary">WBGene00274811</name>
</gene>
<protein>
    <submittedName>
        <fullName evidence="3">Uncharacterized protein</fullName>
    </submittedName>
</protein>
<feature type="signal peptide" evidence="2">
    <location>
        <begin position="1"/>
        <end position="21"/>
    </location>
</feature>
<dbReference type="EnsemblMetazoa" id="PPA36442.1">
    <property type="protein sequence ID" value="PPA36442.1"/>
    <property type="gene ID" value="WBGene00274811"/>
</dbReference>
<evidence type="ECO:0000313" key="3">
    <source>
        <dbReference type="EnsemblMetazoa" id="PPA36442.1"/>
    </source>
</evidence>
<accession>A0A8R1YU78</accession>
<reference evidence="3" key="2">
    <citation type="submission" date="2022-06" db="UniProtKB">
        <authorList>
            <consortium name="EnsemblMetazoa"/>
        </authorList>
    </citation>
    <scope>IDENTIFICATION</scope>
    <source>
        <strain evidence="3">PS312</strain>
    </source>
</reference>
<feature type="chain" id="PRO_5044307521" evidence="2">
    <location>
        <begin position="22"/>
        <end position="600"/>
    </location>
</feature>
<proteinExistence type="predicted"/>
<dbReference type="PANTHER" id="PTHR37433:SF5">
    <property type="entry name" value="DUF753 DOMAIN-CONTAINING PROTEIN-RELATED"/>
    <property type="match status" value="1"/>
</dbReference>
<accession>A0A2A6CY44</accession>
<dbReference type="AlphaFoldDB" id="A0A2A6CY44"/>
<feature type="region of interest" description="Disordered" evidence="1">
    <location>
        <begin position="534"/>
        <end position="554"/>
    </location>
</feature>
<evidence type="ECO:0000313" key="4">
    <source>
        <dbReference type="Proteomes" id="UP000005239"/>
    </source>
</evidence>
<feature type="compositionally biased region" description="Low complexity" evidence="1">
    <location>
        <begin position="263"/>
        <end position="350"/>
    </location>
</feature>
<dbReference type="PANTHER" id="PTHR37433">
    <property type="entry name" value="PROTEIN CBG25136-RELATED"/>
    <property type="match status" value="1"/>
</dbReference>
<feature type="region of interest" description="Disordered" evidence="1">
    <location>
        <begin position="263"/>
        <end position="357"/>
    </location>
</feature>
<sequence>MAPPWMLVVLLYAYVVWPIHAVTCRDKIFNMPVPFRPPDYETKTCVGDYCMATVNRTGYISRIYCMNGTAFASFNNRCWSADSYQSTSTCLCNTNFCSDKPQPTTSWQGGNVNCGISYFAKNCSSCEVKSYSTSPDKQEYCRLNRLSAIEDVLRPQSCVRISNGAEEYVRCVCDSANLCADKLFAEQKLRSSEGSLCYTQRYGVRYNYNYDDFSHRGCITNNETLFPGLYQVGHIITNDDDCEFAICNKPSCNSNWTTAMSNTPTTTSTASSSSTSTTIAATSTIPSTSTSTTSSPSSTTSTSPISSSTVTPFTASTISPSSSTTTSVTASTITNAPSTPSAKTTTPADSETSPYVESTPWYTTENAASMSTTTSIYISTTAPSKQAIFESEYMKFFSTMKQALDQFIGKLIELTNFCSDKPQPTTSWQGGNVNCGIYAKNCSSCEVKSYSTSPNKQEYCSLNRLSAIEDHYYDGLFFFHLYDNCRNIDHPEHFSLYYLITIFFDNFHLPYLVVDPFTASTISPSSSTTTSVTASTITNAPSTPSAKTTTPAGMSTTTSRYISITAPSKQAIFESEYMKFFSTVKQSLDQFIGKLFELYR</sequence>
<name>A0A2A6CY44_PRIPA</name>
<dbReference type="Proteomes" id="UP000005239">
    <property type="component" value="Unassembled WGS sequence"/>
</dbReference>
<keyword evidence="2" id="KW-0732">Signal</keyword>